<dbReference type="Proteomes" id="UP000500890">
    <property type="component" value="Chromosome"/>
</dbReference>
<keyword evidence="2" id="KW-0472">Membrane</keyword>
<dbReference type="Gene3D" id="1.10.260.40">
    <property type="entry name" value="lambda repressor-like DNA-binding domains"/>
    <property type="match status" value="1"/>
</dbReference>
<keyword evidence="5" id="KW-1185">Reference proteome</keyword>
<dbReference type="SUPFAM" id="SSF47413">
    <property type="entry name" value="lambda repressor-like DNA-binding domains"/>
    <property type="match status" value="1"/>
</dbReference>
<keyword evidence="2" id="KW-0812">Transmembrane</keyword>
<feature type="transmembrane region" description="Helical" evidence="2">
    <location>
        <begin position="85"/>
        <end position="104"/>
    </location>
</feature>
<dbReference type="KEGG" id="vah:G7081_01500"/>
<gene>
    <name evidence="4" type="ORF">G7081_01500</name>
</gene>
<name>A0A6G8ALJ0_9ENTE</name>
<dbReference type="EMBL" id="CP049886">
    <property type="protein sequence ID" value="QIL45857.1"/>
    <property type="molecule type" value="Genomic_DNA"/>
</dbReference>
<evidence type="ECO:0000256" key="1">
    <source>
        <dbReference type="ARBA" id="ARBA00023125"/>
    </source>
</evidence>
<dbReference type="InterPro" id="IPR010982">
    <property type="entry name" value="Lambda_DNA-bd_dom_sf"/>
</dbReference>
<feature type="transmembrane region" description="Helical" evidence="2">
    <location>
        <begin position="110"/>
        <end position="129"/>
    </location>
</feature>
<dbReference type="Pfam" id="PF01381">
    <property type="entry name" value="HTH_3"/>
    <property type="match status" value="1"/>
</dbReference>
<proteinExistence type="predicted"/>
<dbReference type="GO" id="GO:0003677">
    <property type="term" value="F:DNA binding"/>
    <property type="evidence" value="ECO:0007669"/>
    <property type="project" value="UniProtKB-KW"/>
</dbReference>
<dbReference type="PROSITE" id="PS50943">
    <property type="entry name" value="HTH_CROC1"/>
    <property type="match status" value="1"/>
</dbReference>
<evidence type="ECO:0000259" key="3">
    <source>
        <dbReference type="PROSITE" id="PS50943"/>
    </source>
</evidence>
<feature type="transmembrane region" description="Helical" evidence="2">
    <location>
        <begin position="166"/>
        <end position="191"/>
    </location>
</feature>
<dbReference type="PANTHER" id="PTHR46558:SF15">
    <property type="entry name" value="HELIX-TURN-HELIX DOMAIN PROTEIN"/>
    <property type="match status" value="1"/>
</dbReference>
<accession>A0A6G8ALJ0</accession>
<keyword evidence="1" id="KW-0238">DNA-binding</keyword>
<dbReference type="SMART" id="SM00530">
    <property type="entry name" value="HTH_XRE"/>
    <property type="match status" value="1"/>
</dbReference>
<dbReference type="AlphaFoldDB" id="A0A6G8ALJ0"/>
<dbReference type="CDD" id="cd00093">
    <property type="entry name" value="HTH_XRE"/>
    <property type="match status" value="1"/>
</dbReference>
<sequence>MELGKQLKEYRTTHGYSQEKLADKIYVSRQTISNWENDKSYPDIHNLSLLSILFDVSIDDLVKGDVAEMKQRIKNKKLNKEMNRYSWIMIISIVAAALSVGIPIAVNSKWAILIPIILYLPGLISSFKIERIKKEEDIKTYSEIIAFTENGDVQAARSKRQPTKDFLSKTLIVILFAACAGVIALLSAFIFSYI</sequence>
<protein>
    <submittedName>
        <fullName evidence="4">Helix-turn-helix transcriptional regulator</fullName>
    </submittedName>
</protein>
<keyword evidence="2" id="KW-1133">Transmembrane helix</keyword>
<evidence type="ECO:0000313" key="5">
    <source>
        <dbReference type="Proteomes" id="UP000500890"/>
    </source>
</evidence>
<feature type="domain" description="HTH cro/C1-type" evidence="3">
    <location>
        <begin position="7"/>
        <end position="61"/>
    </location>
</feature>
<organism evidence="4 5">
    <name type="scientific">Vagococcus coleopterorum</name>
    <dbReference type="NCBI Taxonomy" id="2714946"/>
    <lineage>
        <taxon>Bacteria</taxon>
        <taxon>Bacillati</taxon>
        <taxon>Bacillota</taxon>
        <taxon>Bacilli</taxon>
        <taxon>Lactobacillales</taxon>
        <taxon>Enterococcaceae</taxon>
        <taxon>Vagococcus</taxon>
    </lineage>
</organism>
<dbReference type="PANTHER" id="PTHR46558">
    <property type="entry name" value="TRACRIPTIONAL REGULATORY PROTEIN-RELATED-RELATED"/>
    <property type="match status" value="1"/>
</dbReference>
<dbReference type="InterPro" id="IPR001387">
    <property type="entry name" value="Cro/C1-type_HTH"/>
</dbReference>
<reference evidence="4 5" key="1">
    <citation type="submission" date="2020-03" db="EMBL/GenBank/DDBJ databases">
        <title>Vagococcus sp. nov., isolated from beetles.</title>
        <authorList>
            <person name="Hyun D.-W."/>
            <person name="Bae J.-W."/>
        </authorList>
    </citation>
    <scope>NUCLEOTIDE SEQUENCE [LARGE SCALE GENOMIC DNA]</scope>
    <source>
        <strain evidence="4 5">HDW17A</strain>
    </source>
</reference>
<dbReference type="RefSeq" id="WP_166006768.1">
    <property type="nucleotide sequence ID" value="NZ_CP049886.1"/>
</dbReference>
<evidence type="ECO:0000256" key="2">
    <source>
        <dbReference type="SAM" id="Phobius"/>
    </source>
</evidence>
<evidence type="ECO:0000313" key="4">
    <source>
        <dbReference type="EMBL" id="QIL45857.1"/>
    </source>
</evidence>